<dbReference type="AlphaFoldDB" id="A0A9N9L1F3"/>
<dbReference type="Proteomes" id="UP000696280">
    <property type="component" value="Unassembled WGS sequence"/>
</dbReference>
<keyword evidence="2" id="KW-1185">Reference proteome</keyword>
<dbReference type="EMBL" id="CAJVRL010000081">
    <property type="protein sequence ID" value="CAG8958046.1"/>
    <property type="molecule type" value="Genomic_DNA"/>
</dbReference>
<proteinExistence type="predicted"/>
<protein>
    <submittedName>
        <fullName evidence="1">Uncharacterized protein</fullName>
    </submittedName>
</protein>
<organism evidence="1 2">
    <name type="scientific">Hymenoscyphus fraxineus</name>
    <dbReference type="NCBI Taxonomy" id="746836"/>
    <lineage>
        <taxon>Eukaryota</taxon>
        <taxon>Fungi</taxon>
        <taxon>Dikarya</taxon>
        <taxon>Ascomycota</taxon>
        <taxon>Pezizomycotina</taxon>
        <taxon>Leotiomycetes</taxon>
        <taxon>Helotiales</taxon>
        <taxon>Helotiaceae</taxon>
        <taxon>Hymenoscyphus</taxon>
    </lineage>
</organism>
<comment type="caution">
    <text evidence="1">The sequence shown here is derived from an EMBL/GenBank/DDBJ whole genome shotgun (WGS) entry which is preliminary data.</text>
</comment>
<evidence type="ECO:0000313" key="1">
    <source>
        <dbReference type="EMBL" id="CAG8958046.1"/>
    </source>
</evidence>
<name>A0A9N9L1F3_9HELO</name>
<gene>
    <name evidence="1" type="ORF">HYFRA_00000390</name>
</gene>
<reference evidence="1" key="1">
    <citation type="submission" date="2021-07" db="EMBL/GenBank/DDBJ databases">
        <authorList>
            <person name="Durling M."/>
        </authorList>
    </citation>
    <scope>NUCLEOTIDE SEQUENCE</scope>
</reference>
<sequence>MKPESAVHITIHVKPEAAQTVRRVPVFAYPVGFEFQEANLLPRLFLLSMGLFNSIVSNNGARGARELGGWMMTSVRRAGA</sequence>
<accession>A0A9N9L1F3</accession>
<evidence type="ECO:0000313" key="2">
    <source>
        <dbReference type="Proteomes" id="UP000696280"/>
    </source>
</evidence>